<feature type="transmembrane region" description="Helical" evidence="1">
    <location>
        <begin position="67"/>
        <end position="89"/>
    </location>
</feature>
<feature type="transmembrane region" description="Helical" evidence="1">
    <location>
        <begin position="109"/>
        <end position="127"/>
    </location>
</feature>
<keyword evidence="1" id="KW-0812">Transmembrane</keyword>
<name>A0A2U1F9L9_9PORP</name>
<keyword evidence="3" id="KW-1185">Reference proteome</keyword>
<dbReference type="Proteomes" id="UP000245462">
    <property type="component" value="Unassembled WGS sequence"/>
</dbReference>
<dbReference type="RefSeq" id="WP_116679642.1">
    <property type="nucleotide sequence ID" value="NZ_JBGXZY010000114.1"/>
</dbReference>
<proteinExistence type="predicted"/>
<keyword evidence="1" id="KW-1133">Transmembrane helix</keyword>
<dbReference type="OrthoDB" id="1050129at2"/>
<sequence>MDLDSVLVPAVVFYFIFKIFELYVRRGERLRLIEKLDSLSSVEGKVDLRMLTPTPSLGIGRNVGIKIASLLIGMGLGALLGMVMTFFFVRAMDGYVDWSFYHTYEMFSGMGMLIFGGLGLLIPSIILRDEKKEQ</sequence>
<feature type="transmembrane region" description="Helical" evidence="1">
    <location>
        <begin position="6"/>
        <end position="24"/>
    </location>
</feature>
<comment type="caution">
    <text evidence="2">The sequence shown here is derived from an EMBL/GenBank/DDBJ whole genome shotgun (WGS) entry which is preliminary data.</text>
</comment>
<evidence type="ECO:0000256" key="1">
    <source>
        <dbReference type="SAM" id="Phobius"/>
    </source>
</evidence>
<dbReference type="GeneID" id="94551104"/>
<dbReference type="EMBL" id="QEKY01000012">
    <property type="protein sequence ID" value="PVZ08660.1"/>
    <property type="molecule type" value="Genomic_DNA"/>
</dbReference>
<organism evidence="2 3">
    <name type="scientific">Porphyromonas loveana</name>
    <dbReference type="NCBI Taxonomy" id="1884669"/>
    <lineage>
        <taxon>Bacteria</taxon>
        <taxon>Pseudomonadati</taxon>
        <taxon>Bacteroidota</taxon>
        <taxon>Bacteroidia</taxon>
        <taxon>Bacteroidales</taxon>
        <taxon>Porphyromonadaceae</taxon>
        <taxon>Porphyromonas</taxon>
    </lineage>
</organism>
<gene>
    <name evidence="2" type="ORF">C7382_1121</name>
</gene>
<protein>
    <submittedName>
        <fullName evidence="2">Uncharacterized protein</fullName>
    </submittedName>
</protein>
<evidence type="ECO:0000313" key="2">
    <source>
        <dbReference type="EMBL" id="PVZ08660.1"/>
    </source>
</evidence>
<reference evidence="2 3" key="1">
    <citation type="submission" date="2018-04" db="EMBL/GenBank/DDBJ databases">
        <title>Genomic Encyclopedia of Type Strains, Phase IV (KMG-IV): sequencing the most valuable type-strain genomes for metagenomic binning, comparative biology and taxonomic classification.</title>
        <authorList>
            <person name="Goeker M."/>
        </authorList>
    </citation>
    <scope>NUCLEOTIDE SEQUENCE [LARGE SCALE GENOMIC DNA]</scope>
    <source>
        <strain evidence="2 3">DSM 28520</strain>
    </source>
</reference>
<dbReference type="AlphaFoldDB" id="A0A2U1F9L9"/>
<evidence type="ECO:0000313" key="3">
    <source>
        <dbReference type="Proteomes" id="UP000245462"/>
    </source>
</evidence>
<accession>A0A2U1F9L9</accession>
<keyword evidence="1" id="KW-0472">Membrane</keyword>